<dbReference type="InterPro" id="IPR000653">
    <property type="entry name" value="DegT/StrS_aminotransferase"/>
</dbReference>
<protein>
    <submittedName>
        <fullName evidence="4">UDP-4-keto-6-deoxy-N-acetylglucosamine 4-aminotransferase</fullName>
    </submittedName>
</protein>
<reference evidence="5" key="2">
    <citation type="submission" date="2015-02" db="EMBL/GenBank/DDBJ databases">
        <title>Complete Genome Sequence of Pelosinus fermentans JBW45.</title>
        <authorList>
            <person name="De Leon K.B."/>
            <person name="Utturkar S.M."/>
            <person name="Camilleri L.B."/>
            <person name="Arkin A.P."/>
            <person name="Fields M.W."/>
            <person name="Brown S.D."/>
            <person name="Wall J.D."/>
        </authorList>
    </citation>
    <scope>NUCLEOTIDE SEQUENCE [LARGE SCALE GENOMIC DNA]</scope>
    <source>
        <strain evidence="5">JBW45</strain>
    </source>
</reference>
<evidence type="ECO:0000256" key="3">
    <source>
        <dbReference type="RuleBase" id="RU004508"/>
    </source>
</evidence>
<feature type="modified residue" description="N6-(pyridoxal phosphate)lysine" evidence="2">
    <location>
        <position position="190"/>
    </location>
</feature>
<dbReference type="Proteomes" id="UP000005361">
    <property type="component" value="Chromosome"/>
</dbReference>
<dbReference type="PANTHER" id="PTHR30244:SF34">
    <property type="entry name" value="DTDP-4-AMINO-4,6-DIDEOXYGALACTOSE TRANSAMINASE"/>
    <property type="match status" value="1"/>
</dbReference>
<dbReference type="RefSeq" id="WP_007959182.1">
    <property type="nucleotide sequence ID" value="NZ_CP010978.1"/>
</dbReference>
<dbReference type="Gene3D" id="3.40.640.10">
    <property type="entry name" value="Type I PLP-dependent aspartate aminotransferase-like (Major domain)"/>
    <property type="match status" value="1"/>
</dbReference>
<evidence type="ECO:0000256" key="1">
    <source>
        <dbReference type="PIRSR" id="PIRSR000390-1"/>
    </source>
</evidence>
<dbReference type="GO" id="GO:0030170">
    <property type="term" value="F:pyridoxal phosphate binding"/>
    <property type="evidence" value="ECO:0007669"/>
    <property type="project" value="TreeGrafter"/>
</dbReference>
<organism evidence="4 5">
    <name type="scientific">Pelosinus fermentans JBW45</name>
    <dbReference type="NCBI Taxonomy" id="1192197"/>
    <lineage>
        <taxon>Bacteria</taxon>
        <taxon>Bacillati</taxon>
        <taxon>Bacillota</taxon>
        <taxon>Negativicutes</taxon>
        <taxon>Selenomonadales</taxon>
        <taxon>Sporomusaceae</taxon>
        <taxon>Pelosinus</taxon>
    </lineage>
</organism>
<dbReference type="InterPro" id="IPR020026">
    <property type="entry name" value="PseC"/>
</dbReference>
<name>I8TS79_9FIRM</name>
<dbReference type="GO" id="GO:0008483">
    <property type="term" value="F:transaminase activity"/>
    <property type="evidence" value="ECO:0007669"/>
    <property type="project" value="UniProtKB-KW"/>
</dbReference>
<reference evidence="4 5" key="1">
    <citation type="journal article" date="2015" name="Genome Announc.">
        <title>Complete Genome Sequence of Pelosinus fermentans JBW45, a Member of a Remarkably Competitive Group of Negativicutes in the Firmicutes Phylum.</title>
        <authorList>
            <person name="De Leon K.B."/>
            <person name="Utturkar S.M."/>
            <person name="Camilleri L.B."/>
            <person name="Elias D.A."/>
            <person name="Arkin A.P."/>
            <person name="Fields M.W."/>
            <person name="Brown S.D."/>
            <person name="Wall J.D."/>
        </authorList>
    </citation>
    <scope>NUCLEOTIDE SEQUENCE [LARGE SCALE GENOMIC DNA]</scope>
    <source>
        <strain evidence="4 5">JBW45</strain>
    </source>
</reference>
<dbReference type="GO" id="GO:0000271">
    <property type="term" value="P:polysaccharide biosynthetic process"/>
    <property type="evidence" value="ECO:0007669"/>
    <property type="project" value="TreeGrafter"/>
</dbReference>
<dbReference type="KEGG" id="pft:JBW_00732"/>
<dbReference type="AlphaFoldDB" id="I8TS79"/>
<keyword evidence="4" id="KW-0808">Transferase</keyword>
<feature type="active site" description="Proton acceptor" evidence="1">
    <location>
        <position position="190"/>
    </location>
</feature>
<proteinExistence type="inferred from homology"/>
<evidence type="ECO:0000313" key="5">
    <source>
        <dbReference type="Proteomes" id="UP000005361"/>
    </source>
</evidence>
<dbReference type="Gene3D" id="3.90.1150.10">
    <property type="entry name" value="Aspartate Aminotransferase, domain 1"/>
    <property type="match status" value="1"/>
</dbReference>
<dbReference type="InterPro" id="IPR015421">
    <property type="entry name" value="PyrdxlP-dep_Trfase_major"/>
</dbReference>
<sequence length="387" mass="44066">MKYIPYGRQDISQADIEAVIEVLQSDWLTQGPTIEQFEQKIAEYCGAKYAVAVNSATSALHIACMAAGLGPDDLLWTSPNTFVASANCGRYCGATVDFVDIDFRTYNMSIEKLEQKLIVAKKQDELPKVVIPVHFSGQSCEMDRISILAKEYGFTVIEDASHAIGGRYKGQKVGSGAYSDMTVFSFHPVKVVTTAEGGIVLTNKIELYEKLIRFRSHGITRKQELMTEESHGPWYYQQLDLGYNYRMTDIQAALGLSQMDRLDEFVTRRQGIAEKYNEELQGLPIVLPWQHPDTYSAYHLYVICLEEDKITKKHKQVFEELRQAGIGVNLHYIPVHTQPYYRELGFDWGNFPVSEYYYQTTISIPMYSAMTEVDQDYVIKTLKEVLV</sequence>
<dbReference type="EMBL" id="CP010978">
    <property type="protein sequence ID" value="AJQ26084.1"/>
    <property type="molecule type" value="Genomic_DNA"/>
</dbReference>
<dbReference type="InterPro" id="IPR015422">
    <property type="entry name" value="PyrdxlP-dep_Trfase_small"/>
</dbReference>
<keyword evidence="2 3" id="KW-0663">Pyridoxal phosphate</keyword>
<keyword evidence="4" id="KW-0032">Aminotransferase</keyword>
<evidence type="ECO:0000313" key="4">
    <source>
        <dbReference type="EMBL" id="AJQ26084.1"/>
    </source>
</evidence>
<comment type="similarity">
    <text evidence="3">Belongs to the DegT/DnrJ/EryC1 family.</text>
</comment>
<dbReference type="HOGENOM" id="CLU_033332_0_3_9"/>
<dbReference type="NCBIfam" id="TIGR03588">
    <property type="entry name" value="PseC"/>
    <property type="match status" value="1"/>
</dbReference>
<dbReference type="STRING" id="1192197.JBW_00732"/>
<gene>
    <name evidence="4" type="ORF">JBW_00732</name>
</gene>
<dbReference type="OrthoDB" id="9810913at2"/>
<dbReference type="CDD" id="cd00616">
    <property type="entry name" value="AHBA_syn"/>
    <property type="match status" value="1"/>
</dbReference>
<dbReference type="PANTHER" id="PTHR30244">
    <property type="entry name" value="TRANSAMINASE"/>
    <property type="match status" value="1"/>
</dbReference>
<evidence type="ECO:0000256" key="2">
    <source>
        <dbReference type="PIRSR" id="PIRSR000390-2"/>
    </source>
</evidence>
<dbReference type="Pfam" id="PF01041">
    <property type="entry name" value="DegT_DnrJ_EryC1"/>
    <property type="match status" value="1"/>
</dbReference>
<dbReference type="PIRSF" id="PIRSF000390">
    <property type="entry name" value="PLP_StrS"/>
    <property type="match status" value="1"/>
</dbReference>
<accession>I8TS79</accession>
<dbReference type="SUPFAM" id="SSF53383">
    <property type="entry name" value="PLP-dependent transferases"/>
    <property type="match status" value="1"/>
</dbReference>
<dbReference type="InterPro" id="IPR015424">
    <property type="entry name" value="PyrdxlP-dep_Trfase"/>
</dbReference>